<sequence length="809" mass="90211">MAVPAGVKLDDGSGGFFTNCFPAKNIFRQSEDAGAWMVAQKAEQRRHFKAVLCAKPKTYSQLKHERKEKEKEERRRRQPPSSPDAFVEANTTTPGLMDGFFLLKHCCVEDPSDVCSINVTGKELTDVKEEDYQLFDNAAYINAGENLLPFEAFNHFPIVRELELPLNALRGICVDLDDFPCLEVLDLSYNNLSKEDILALGLLPKLRVLYLTGNQLRSLPVELAKPYIVPLQDNKETSIPRFPSLELLSLDDNHLTDLATFASLAGLKRLKRLNLDKNDIPSVPHLKALSGKHVAVESEPPSAASTPGRKSRRRSAKSRSGSRSGSASPGITAADLDRRDTVESEQHLADIKEESRNSSLHDDSPAQDLPPPFPELEHLSLAFNKITDEESLLAVAAWPMLKELVIHDNPLTTNSSGDPPLLKRYLTDRLGISMVRRKPDYKPKPVIQVPAKPHRKVAEVVPPIPKKPLQLMLESAHATKALPSSPSHPTPPPAMDKPQQSISGPLPPIPATPDGRPKTDPLHNRESHEAGLEEEKLTRTKSWTAESFPSSQAASGKEKIQQADEPVFLTQVDDQTEDPKPEEVPPKQQSDKHPKKEKAKKMERKDSAAYSMSVPEKFKGYEIFYDTPEDVEEEPIVTDIQGNLRSLRLALKHPTLYQNQVDLEKLQKPFEPYQRSKFQPRPPHKSKAEKLEDVLETMKNRLVIEEVNLGKLLEDRKMLKKEYPEVMQLLQEIQAKYSAVRASSMHASQSQQDAVAETLKAMQGLGDRLHEQRSAHEGAGLSEQRATQGGARPKSGSKTRVKSASAVKL</sequence>
<feature type="compositionally biased region" description="Basic and acidic residues" evidence="5">
    <location>
        <begin position="515"/>
        <end position="538"/>
    </location>
</feature>
<dbReference type="PANTHER" id="PTHR22710:SF2">
    <property type="entry name" value="X-RAY RADIATION RESISTANCE-ASSOCIATED PROTEIN 1"/>
    <property type="match status" value="1"/>
</dbReference>
<evidence type="ECO:0000256" key="2">
    <source>
        <dbReference type="ARBA" id="ARBA00022490"/>
    </source>
</evidence>
<dbReference type="InterPro" id="IPR032675">
    <property type="entry name" value="LRR_dom_sf"/>
</dbReference>
<feature type="region of interest" description="Disordered" evidence="5">
    <location>
        <begin position="762"/>
        <end position="809"/>
    </location>
</feature>
<keyword evidence="4" id="KW-0677">Repeat</keyword>
<feature type="compositionally biased region" description="Polar residues" evidence="5">
    <location>
        <begin position="540"/>
        <end position="554"/>
    </location>
</feature>
<protein>
    <recommendedName>
        <fullName evidence="8">X-ray radiation resistance-associated protein 1</fullName>
    </recommendedName>
</protein>
<dbReference type="InterPro" id="IPR025875">
    <property type="entry name" value="Leu-rich_rpt_4"/>
</dbReference>
<feature type="compositionally biased region" description="Basic and acidic residues" evidence="5">
    <location>
        <begin position="335"/>
        <end position="364"/>
    </location>
</feature>
<comment type="subcellular location">
    <subcellularLocation>
        <location evidence="1">Cytoplasm</location>
    </subcellularLocation>
</comment>
<reference evidence="6" key="1">
    <citation type="submission" date="2022-11" db="UniProtKB">
        <authorList>
            <consortium name="EnsemblMetazoa"/>
        </authorList>
    </citation>
    <scope>IDENTIFICATION</scope>
</reference>
<dbReference type="GeneID" id="119723647"/>
<dbReference type="EnsemblMetazoa" id="XM_038194419.1">
    <property type="protein sequence ID" value="XP_038050347.1"/>
    <property type="gene ID" value="LOC119723647"/>
</dbReference>
<dbReference type="SMART" id="SM00369">
    <property type="entry name" value="LRR_TYP"/>
    <property type="match status" value="4"/>
</dbReference>
<dbReference type="RefSeq" id="XP_038050347.1">
    <property type="nucleotide sequence ID" value="XM_038194419.1"/>
</dbReference>
<proteinExistence type="predicted"/>
<dbReference type="InterPro" id="IPR003591">
    <property type="entry name" value="Leu-rich_rpt_typical-subtyp"/>
</dbReference>
<feature type="region of interest" description="Disordered" evidence="5">
    <location>
        <begin position="479"/>
        <end position="611"/>
    </location>
</feature>
<feature type="region of interest" description="Disordered" evidence="5">
    <location>
        <begin position="61"/>
        <end position="91"/>
    </location>
</feature>
<evidence type="ECO:0000256" key="5">
    <source>
        <dbReference type="SAM" id="MobiDB-lite"/>
    </source>
</evidence>
<feature type="compositionally biased region" description="Low complexity" evidence="5">
    <location>
        <begin position="318"/>
        <end position="330"/>
    </location>
</feature>
<evidence type="ECO:0000313" key="6">
    <source>
        <dbReference type="EnsemblMetazoa" id="XP_038050347.1"/>
    </source>
</evidence>
<dbReference type="GO" id="GO:0005634">
    <property type="term" value="C:nucleus"/>
    <property type="evidence" value="ECO:0007669"/>
    <property type="project" value="TreeGrafter"/>
</dbReference>
<feature type="compositionally biased region" description="Basic and acidic residues" evidence="5">
    <location>
        <begin position="62"/>
        <end position="75"/>
    </location>
</feature>
<keyword evidence="7" id="KW-1185">Reference proteome</keyword>
<dbReference type="PANTHER" id="PTHR22710">
    <property type="entry name" value="X-RAY RADIATION RESISTANCE ASSOCIATED PROTEIN 1 XRRA1"/>
    <property type="match status" value="1"/>
</dbReference>
<evidence type="ECO:0008006" key="8">
    <source>
        <dbReference type="Google" id="ProtNLM"/>
    </source>
</evidence>
<dbReference type="Gene3D" id="3.80.10.10">
    <property type="entry name" value="Ribonuclease Inhibitor"/>
    <property type="match status" value="2"/>
</dbReference>
<dbReference type="Pfam" id="PF12799">
    <property type="entry name" value="LRR_4"/>
    <property type="match status" value="1"/>
</dbReference>
<evidence type="ECO:0000256" key="1">
    <source>
        <dbReference type="ARBA" id="ARBA00004496"/>
    </source>
</evidence>
<feature type="compositionally biased region" description="Basic and acidic residues" evidence="5">
    <location>
        <begin position="767"/>
        <end position="776"/>
    </location>
</feature>
<evidence type="ECO:0000256" key="4">
    <source>
        <dbReference type="ARBA" id="ARBA00022737"/>
    </source>
</evidence>
<dbReference type="InterPro" id="IPR001611">
    <property type="entry name" value="Leu-rich_rpt"/>
</dbReference>
<feature type="compositionally biased region" description="Pro residues" evidence="5">
    <location>
        <begin position="486"/>
        <end position="495"/>
    </location>
</feature>
<name>A0A913ZEY8_PATMI</name>
<dbReference type="SUPFAM" id="SSF52047">
    <property type="entry name" value="RNI-like"/>
    <property type="match status" value="1"/>
</dbReference>
<keyword evidence="3" id="KW-0433">Leucine-rich repeat</keyword>
<keyword evidence="2" id="KW-0963">Cytoplasm</keyword>
<evidence type="ECO:0000313" key="7">
    <source>
        <dbReference type="Proteomes" id="UP000887568"/>
    </source>
</evidence>
<dbReference type="GO" id="GO:0005737">
    <property type="term" value="C:cytoplasm"/>
    <property type="evidence" value="ECO:0007669"/>
    <property type="project" value="UniProtKB-SubCell"/>
</dbReference>
<feature type="region of interest" description="Disordered" evidence="5">
    <location>
        <begin position="290"/>
        <end position="373"/>
    </location>
</feature>
<dbReference type="AlphaFoldDB" id="A0A913ZEY8"/>
<feature type="compositionally biased region" description="Basic and acidic residues" evidence="5">
    <location>
        <begin position="577"/>
        <end position="594"/>
    </location>
</feature>
<dbReference type="Proteomes" id="UP000887568">
    <property type="component" value="Unplaced"/>
</dbReference>
<organism evidence="6 7">
    <name type="scientific">Patiria miniata</name>
    <name type="common">Bat star</name>
    <name type="synonym">Asterina miniata</name>
    <dbReference type="NCBI Taxonomy" id="46514"/>
    <lineage>
        <taxon>Eukaryota</taxon>
        <taxon>Metazoa</taxon>
        <taxon>Echinodermata</taxon>
        <taxon>Eleutherozoa</taxon>
        <taxon>Asterozoa</taxon>
        <taxon>Asteroidea</taxon>
        <taxon>Valvatacea</taxon>
        <taxon>Valvatida</taxon>
        <taxon>Asterinidae</taxon>
        <taxon>Patiria</taxon>
    </lineage>
</organism>
<dbReference type="OMA" id="FCQEPTS"/>
<dbReference type="OrthoDB" id="1687175at2759"/>
<accession>A0A913ZEY8</accession>
<dbReference type="PROSITE" id="PS51450">
    <property type="entry name" value="LRR"/>
    <property type="match status" value="3"/>
</dbReference>
<evidence type="ECO:0000256" key="3">
    <source>
        <dbReference type="ARBA" id="ARBA00022614"/>
    </source>
</evidence>